<proteinExistence type="predicted"/>
<protein>
    <submittedName>
        <fullName evidence="2">Uncharacterized protein</fullName>
    </submittedName>
</protein>
<dbReference type="RefSeq" id="WP_143379500.1">
    <property type="nucleotide sequence ID" value="NZ_CP041637.1"/>
</dbReference>
<accession>A0A516GMI2</accession>
<feature type="transmembrane region" description="Helical" evidence="1">
    <location>
        <begin position="46"/>
        <end position="63"/>
    </location>
</feature>
<gene>
    <name evidence="2" type="ORF">FNB79_00865</name>
</gene>
<keyword evidence="1" id="KW-0472">Membrane</keyword>
<evidence type="ECO:0000313" key="3">
    <source>
        <dbReference type="Proteomes" id="UP000319209"/>
    </source>
</evidence>
<keyword evidence="1" id="KW-0812">Transmembrane</keyword>
<dbReference type="AlphaFoldDB" id="A0A516GMI2"/>
<name>A0A516GMI2_9FLAO</name>
<sequence length="230" mass="26306">MQYDLNHRFYKKNKKEQLKIQFRIVLLALCIMAFACFISWYTGFYFIAVATAIIVLTIIAPFIDTPTMKASGKLIYYSPVFITEPINGTTIRAHGGTLFDYVFVLRKSMTANQRTTYILQQQLQGLLNFIDAHDVTTSNLKIVGTSYIINEKTAKRLGFKTVNTEGIQLLILYFNYFNILLSNSIAKNKLAFPKLSKTKTFETDLNQLRASKATTSKLNQLLQQKLKTLK</sequence>
<evidence type="ECO:0000256" key="1">
    <source>
        <dbReference type="SAM" id="Phobius"/>
    </source>
</evidence>
<feature type="transmembrane region" description="Helical" evidence="1">
    <location>
        <begin position="20"/>
        <end position="40"/>
    </location>
</feature>
<keyword evidence="1" id="KW-1133">Transmembrane helix</keyword>
<evidence type="ECO:0000313" key="2">
    <source>
        <dbReference type="EMBL" id="QDO92590.1"/>
    </source>
</evidence>
<dbReference type="KEGG" id="fop:FNB79_00865"/>
<reference evidence="2 3" key="1">
    <citation type="submission" date="2019-07" db="EMBL/GenBank/DDBJ databases">
        <title>Genome sequencing for Formosa sp. PS13.</title>
        <authorList>
            <person name="Park S.-J."/>
        </authorList>
    </citation>
    <scope>NUCLEOTIDE SEQUENCE [LARGE SCALE GENOMIC DNA]</scope>
    <source>
        <strain evidence="2 3">PS13</strain>
    </source>
</reference>
<dbReference type="EMBL" id="CP041637">
    <property type="protein sequence ID" value="QDO92590.1"/>
    <property type="molecule type" value="Genomic_DNA"/>
</dbReference>
<keyword evidence="3" id="KW-1185">Reference proteome</keyword>
<dbReference type="Proteomes" id="UP000319209">
    <property type="component" value="Chromosome"/>
</dbReference>
<dbReference type="OrthoDB" id="981982at2"/>
<organism evidence="2 3">
    <name type="scientific">Formosa sediminum</name>
    <dbReference type="NCBI Taxonomy" id="2594004"/>
    <lineage>
        <taxon>Bacteria</taxon>
        <taxon>Pseudomonadati</taxon>
        <taxon>Bacteroidota</taxon>
        <taxon>Flavobacteriia</taxon>
        <taxon>Flavobacteriales</taxon>
        <taxon>Flavobacteriaceae</taxon>
        <taxon>Formosa</taxon>
    </lineage>
</organism>